<reference evidence="2 3" key="3">
    <citation type="journal article" date="2013" name="Rice">
        <title>Improvement of the Oryza sativa Nipponbare reference genome using next generation sequence and optical map data.</title>
        <authorList>
            <person name="Kawahara Y."/>
            <person name="de la Bastide M."/>
            <person name="Hamilton J.P."/>
            <person name="Kanamori H."/>
            <person name="McCombie W.R."/>
            <person name="Ouyang S."/>
            <person name="Schwartz D.C."/>
            <person name="Tanaka T."/>
            <person name="Wu J."/>
            <person name="Zhou S."/>
            <person name="Childs K.L."/>
            <person name="Davidson R.M."/>
            <person name="Lin H."/>
            <person name="Quesada-Ocampo L."/>
            <person name="Vaillancourt B."/>
            <person name="Sakai H."/>
            <person name="Lee S.S."/>
            <person name="Kim J."/>
            <person name="Numa H."/>
            <person name="Itoh T."/>
            <person name="Buell C.R."/>
            <person name="Matsumoto T."/>
        </authorList>
    </citation>
    <scope>NUCLEOTIDE SEQUENCE [LARGE SCALE GENOMIC DNA]</scope>
    <source>
        <strain evidence="3">cv. Nipponbare</strain>
    </source>
</reference>
<dbReference type="InterPro" id="IPR021641">
    <property type="entry name" value="DUF3245"/>
</dbReference>
<dbReference type="eggNOG" id="ENOG502SH26">
    <property type="taxonomic scope" value="Eukaryota"/>
</dbReference>
<evidence type="ECO:0000256" key="1">
    <source>
        <dbReference type="SAM" id="MobiDB-lite"/>
    </source>
</evidence>
<dbReference type="Gramene" id="Os08t0559700-00">
    <property type="protein sequence ID" value="Os08t0559700-00"/>
    <property type="gene ID" value="Os08g0559700"/>
</dbReference>
<dbReference type="InParanoid" id="A0A0N7KQA7"/>
<name>A0A0N7KQA7_ORYSJ</name>
<dbReference type="EMBL" id="AP014964">
    <property type="protein sequence ID" value="BAT06690.1"/>
    <property type="molecule type" value="Genomic_DNA"/>
</dbReference>
<dbReference type="OMA" id="DHRTNAD"/>
<dbReference type="PaxDb" id="39947-A0A0N7KQA7"/>
<reference evidence="2 3" key="2">
    <citation type="journal article" date="2013" name="Plant Cell Physiol.">
        <title>Rice Annotation Project Database (RAP-DB): an integrative and interactive database for rice genomics.</title>
        <authorList>
            <person name="Sakai H."/>
            <person name="Lee S.S."/>
            <person name="Tanaka T."/>
            <person name="Numa H."/>
            <person name="Kim J."/>
            <person name="Kawahara Y."/>
            <person name="Wakimoto H."/>
            <person name="Yang C.C."/>
            <person name="Iwamoto M."/>
            <person name="Abe T."/>
            <person name="Yamada Y."/>
            <person name="Muto A."/>
            <person name="Inokuchi H."/>
            <person name="Ikemura T."/>
            <person name="Matsumoto T."/>
            <person name="Sasaki T."/>
            <person name="Itoh T."/>
        </authorList>
    </citation>
    <scope>NUCLEOTIDE SEQUENCE [LARGE SCALE GENOMIC DNA]</scope>
    <source>
        <strain evidence="3">cv. Nipponbare</strain>
    </source>
</reference>
<accession>A0A0N7KQA7</accession>
<feature type="compositionally biased region" description="Basic and acidic residues" evidence="1">
    <location>
        <begin position="74"/>
        <end position="83"/>
    </location>
</feature>
<evidence type="ECO:0000313" key="3">
    <source>
        <dbReference type="Proteomes" id="UP000059680"/>
    </source>
</evidence>
<dbReference type="AlphaFoldDB" id="A0A0N7KQA7"/>
<dbReference type="PANTHER" id="PTHR35741:SF1">
    <property type="entry name" value="FACTOR CWC22-LIKE PROTEIN, PUTATIVE (DUF3245)-RELATED"/>
    <property type="match status" value="1"/>
</dbReference>
<sequence length="170" mass="18667">MQSVLVRFRGCLAVELSYPKSSGYFSFPVFPSVRSNSSSAMVFHELVLCGILTRRFNRSQAQTWVDKMSASDQDEPKAKDFEGRPPGLGLGAKVAPNVKRAAPTDPVERRLLGKVNAQKRKATEEEKTIAQEVNDDSDDDSGETESRTSAFSKKRTAPSVTAMPLGKKAR</sequence>
<dbReference type="FunCoup" id="A0A0N7KQA7">
    <property type="interactions" value="2483"/>
</dbReference>
<protein>
    <submittedName>
        <fullName evidence="2">Os08g0559700 protein</fullName>
    </submittedName>
</protein>
<keyword evidence="3" id="KW-1185">Reference proteome</keyword>
<gene>
    <name evidence="2" type="ordered locus">Os08g0559700</name>
    <name evidence="2" type="ORF">OSNPB_080559700</name>
</gene>
<dbReference type="Pfam" id="PF11595">
    <property type="entry name" value="DUF3245"/>
    <property type="match status" value="1"/>
</dbReference>
<organism evidence="2 3">
    <name type="scientific">Oryza sativa subsp. japonica</name>
    <name type="common">Rice</name>
    <dbReference type="NCBI Taxonomy" id="39947"/>
    <lineage>
        <taxon>Eukaryota</taxon>
        <taxon>Viridiplantae</taxon>
        <taxon>Streptophyta</taxon>
        <taxon>Embryophyta</taxon>
        <taxon>Tracheophyta</taxon>
        <taxon>Spermatophyta</taxon>
        <taxon>Magnoliopsida</taxon>
        <taxon>Liliopsida</taxon>
        <taxon>Poales</taxon>
        <taxon>Poaceae</taxon>
        <taxon>BOP clade</taxon>
        <taxon>Oryzoideae</taxon>
        <taxon>Oryzeae</taxon>
        <taxon>Oryzinae</taxon>
        <taxon>Oryza</taxon>
        <taxon>Oryza sativa</taxon>
    </lineage>
</organism>
<dbReference type="PANTHER" id="PTHR35741">
    <property type="entry name" value="FACTOR CWC22-LIKE PROTEIN, PUTATIVE (DUF3245)-RELATED"/>
    <property type="match status" value="1"/>
</dbReference>
<dbReference type="Proteomes" id="UP000059680">
    <property type="component" value="Chromosome 8"/>
</dbReference>
<evidence type="ECO:0000313" key="2">
    <source>
        <dbReference type="EMBL" id="BAT06690.1"/>
    </source>
</evidence>
<reference evidence="3" key="1">
    <citation type="journal article" date="2005" name="Nature">
        <title>The map-based sequence of the rice genome.</title>
        <authorList>
            <consortium name="International rice genome sequencing project (IRGSP)"/>
            <person name="Matsumoto T."/>
            <person name="Wu J."/>
            <person name="Kanamori H."/>
            <person name="Katayose Y."/>
            <person name="Fujisawa M."/>
            <person name="Namiki N."/>
            <person name="Mizuno H."/>
            <person name="Yamamoto K."/>
            <person name="Antonio B.A."/>
            <person name="Baba T."/>
            <person name="Sakata K."/>
            <person name="Nagamura Y."/>
            <person name="Aoki H."/>
            <person name="Arikawa K."/>
            <person name="Arita K."/>
            <person name="Bito T."/>
            <person name="Chiden Y."/>
            <person name="Fujitsuka N."/>
            <person name="Fukunaka R."/>
            <person name="Hamada M."/>
            <person name="Harada C."/>
            <person name="Hayashi A."/>
            <person name="Hijishita S."/>
            <person name="Honda M."/>
            <person name="Hosokawa S."/>
            <person name="Ichikawa Y."/>
            <person name="Idonuma A."/>
            <person name="Iijima M."/>
            <person name="Ikeda M."/>
            <person name="Ikeno M."/>
            <person name="Ito K."/>
            <person name="Ito S."/>
            <person name="Ito T."/>
            <person name="Ito Y."/>
            <person name="Ito Y."/>
            <person name="Iwabuchi A."/>
            <person name="Kamiya K."/>
            <person name="Karasawa W."/>
            <person name="Kurita K."/>
            <person name="Katagiri S."/>
            <person name="Kikuta A."/>
            <person name="Kobayashi H."/>
            <person name="Kobayashi N."/>
            <person name="Machita K."/>
            <person name="Maehara T."/>
            <person name="Masukawa M."/>
            <person name="Mizubayashi T."/>
            <person name="Mukai Y."/>
            <person name="Nagasaki H."/>
            <person name="Nagata Y."/>
            <person name="Naito S."/>
            <person name="Nakashima M."/>
            <person name="Nakama Y."/>
            <person name="Nakamichi Y."/>
            <person name="Nakamura M."/>
            <person name="Meguro A."/>
            <person name="Negishi M."/>
            <person name="Ohta I."/>
            <person name="Ohta T."/>
            <person name="Okamoto M."/>
            <person name="Ono N."/>
            <person name="Saji S."/>
            <person name="Sakaguchi M."/>
            <person name="Sakai K."/>
            <person name="Shibata M."/>
            <person name="Shimokawa T."/>
            <person name="Song J."/>
            <person name="Takazaki Y."/>
            <person name="Terasawa K."/>
            <person name="Tsugane M."/>
            <person name="Tsuji K."/>
            <person name="Ueda S."/>
            <person name="Waki K."/>
            <person name="Yamagata H."/>
            <person name="Yamamoto M."/>
            <person name="Yamamoto S."/>
            <person name="Yamane H."/>
            <person name="Yoshiki S."/>
            <person name="Yoshihara R."/>
            <person name="Yukawa K."/>
            <person name="Zhong H."/>
            <person name="Yano M."/>
            <person name="Yuan Q."/>
            <person name="Ouyang S."/>
            <person name="Liu J."/>
            <person name="Jones K.M."/>
            <person name="Gansberger K."/>
            <person name="Moffat K."/>
            <person name="Hill J."/>
            <person name="Bera J."/>
            <person name="Fadrosh D."/>
            <person name="Jin S."/>
            <person name="Johri S."/>
            <person name="Kim M."/>
            <person name="Overton L."/>
            <person name="Reardon M."/>
            <person name="Tsitrin T."/>
            <person name="Vuong H."/>
            <person name="Weaver B."/>
            <person name="Ciecko A."/>
            <person name="Tallon L."/>
            <person name="Jackson J."/>
            <person name="Pai G."/>
            <person name="Aken S.V."/>
            <person name="Utterback T."/>
            <person name="Reidmuller S."/>
            <person name="Feldblyum T."/>
            <person name="Hsiao J."/>
            <person name="Zismann V."/>
            <person name="Iobst S."/>
            <person name="de Vazeille A.R."/>
            <person name="Buell C.R."/>
            <person name="Ying K."/>
            <person name="Li Y."/>
            <person name="Lu T."/>
            <person name="Huang Y."/>
            <person name="Zhao Q."/>
            <person name="Feng Q."/>
            <person name="Zhang L."/>
            <person name="Zhu J."/>
            <person name="Weng Q."/>
            <person name="Mu J."/>
            <person name="Lu Y."/>
            <person name="Fan D."/>
            <person name="Liu Y."/>
            <person name="Guan J."/>
            <person name="Zhang Y."/>
            <person name="Yu S."/>
            <person name="Liu X."/>
            <person name="Zhang Y."/>
            <person name="Hong G."/>
            <person name="Han B."/>
            <person name="Choisne N."/>
            <person name="Demange N."/>
            <person name="Orjeda G."/>
            <person name="Samain S."/>
            <person name="Cattolico L."/>
            <person name="Pelletier E."/>
            <person name="Couloux A."/>
            <person name="Segurens B."/>
            <person name="Wincker P."/>
            <person name="D'Hont A."/>
            <person name="Scarpelli C."/>
            <person name="Weissenbach J."/>
            <person name="Salanoubat M."/>
            <person name="Quetier F."/>
            <person name="Yu Y."/>
            <person name="Kim H.R."/>
            <person name="Rambo T."/>
            <person name="Currie J."/>
            <person name="Collura K."/>
            <person name="Luo M."/>
            <person name="Yang T."/>
            <person name="Ammiraju J.S.S."/>
            <person name="Engler F."/>
            <person name="Soderlund C."/>
            <person name="Wing R.A."/>
            <person name="Palmer L.E."/>
            <person name="de la Bastide M."/>
            <person name="Spiegel L."/>
            <person name="Nascimento L."/>
            <person name="Zutavern T."/>
            <person name="O'Shaughnessy A."/>
            <person name="Dike S."/>
            <person name="Dedhia N."/>
            <person name="Preston R."/>
            <person name="Balija V."/>
            <person name="McCombie W.R."/>
            <person name="Chow T."/>
            <person name="Chen H."/>
            <person name="Chung M."/>
            <person name="Chen C."/>
            <person name="Shaw J."/>
            <person name="Wu H."/>
            <person name="Hsiao K."/>
            <person name="Chao Y."/>
            <person name="Chu M."/>
            <person name="Cheng C."/>
            <person name="Hour A."/>
            <person name="Lee P."/>
            <person name="Lin S."/>
            <person name="Lin Y."/>
            <person name="Liou J."/>
            <person name="Liu S."/>
            <person name="Hsing Y."/>
            <person name="Raghuvanshi S."/>
            <person name="Mohanty A."/>
            <person name="Bharti A.K."/>
            <person name="Gaur A."/>
            <person name="Gupta V."/>
            <person name="Kumar D."/>
            <person name="Ravi V."/>
            <person name="Vij S."/>
            <person name="Kapur A."/>
            <person name="Khurana P."/>
            <person name="Khurana P."/>
            <person name="Khurana J.P."/>
            <person name="Tyagi A.K."/>
            <person name="Gaikwad K."/>
            <person name="Singh A."/>
            <person name="Dalal V."/>
            <person name="Srivastava S."/>
            <person name="Dixit A."/>
            <person name="Pal A.K."/>
            <person name="Ghazi I.A."/>
            <person name="Yadav M."/>
            <person name="Pandit A."/>
            <person name="Bhargava A."/>
            <person name="Sureshbabu K."/>
            <person name="Batra K."/>
            <person name="Sharma T.R."/>
            <person name="Mohapatra T."/>
            <person name="Singh N.K."/>
            <person name="Messing J."/>
            <person name="Nelson A.B."/>
            <person name="Fuks G."/>
            <person name="Kavchok S."/>
            <person name="Keizer G."/>
            <person name="Linton E."/>
            <person name="Llaca V."/>
            <person name="Song R."/>
            <person name="Tanyolac B."/>
            <person name="Young S."/>
            <person name="Ho-Il K."/>
            <person name="Hahn J.H."/>
            <person name="Sangsakoo G."/>
            <person name="Vanavichit A."/>
            <person name="de Mattos Luiz.A.T."/>
            <person name="Zimmer P.D."/>
            <person name="Malone G."/>
            <person name="Dellagostin O."/>
            <person name="de Oliveira A.C."/>
            <person name="Bevan M."/>
            <person name="Bancroft I."/>
            <person name="Minx P."/>
            <person name="Cordum H."/>
            <person name="Wilson R."/>
            <person name="Cheng Z."/>
            <person name="Jin W."/>
            <person name="Jiang J."/>
            <person name="Leong S.A."/>
            <person name="Iwama H."/>
            <person name="Gojobori T."/>
            <person name="Itoh T."/>
            <person name="Niimura Y."/>
            <person name="Fujii Y."/>
            <person name="Habara T."/>
            <person name="Sakai H."/>
            <person name="Sato Y."/>
            <person name="Wilson G."/>
            <person name="Kumar K."/>
            <person name="McCouch S."/>
            <person name="Juretic N."/>
            <person name="Hoen D."/>
            <person name="Wright S."/>
            <person name="Bruskiewich R."/>
            <person name="Bureau T."/>
            <person name="Miyao A."/>
            <person name="Hirochika H."/>
            <person name="Nishikawa T."/>
            <person name="Kadowaki K."/>
            <person name="Sugiura M."/>
            <person name="Burr B."/>
            <person name="Sasaki T."/>
        </authorList>
    </citation>
    <scope>NUCLEOTIDE SEQUENCE [LARGE SCALE GENOMIC DNA]</scope>
    <source>
        <strain evidence="3">cv. Nipponbare</strain>
    </source>
</reference>
<feature type="compositionally biased region" description="Acidic residues" evidence="1">
    <location>
        <begin position="133"/>
        <end position="143"/>
    </location>
</feature>
<feature type="region of interest" description="Disordered" evidence="1">
    <location>
        <begin position="67"/>
        <end position="170"/>
    </location>
</feature>
<proteinExistence type="predicted"/>
<dbReference type="STRING" id="39947.A0A0N7KQA7"/>